<keyword evidence="5 12" id="KW-0378">Hydrolase</keyword>
<dbReference type="GO" id="GO:0005634">
    <property type="term" value="C:nucleus"/>
    <property type="evidence" value="ECO:0007669"/>
    <property type="project" value="UniProtKB-SubCell"/>
</dbReference>
<dbReference type="InterPro" id="IPR007308">
    <property type="entry name" value="Rtr1/RPAP2_dom"/>
</dbReference>
<evidence type="ECO:0000256" key="12">
    <source>
        <dbReference type="RuleBase" id="RU367080"/>
    </source>
</evidence>
<evidence type="ECO:0000256" key="13">
    <source>
        <dbReference type="SAM" id="MobiDB-lite"/>
    </source>
</evidence>
<dbReference type="PANTHER" id="PTHR14732:SF0">
    <property type="entry name" value="RNA POLYMERASE II SUBUNIT B1 CTD PHOSPHATASE RPAP2-RELATED"/>
    <property type="match status" value="1"/>
</dbReference>
<feature type="compositionally biased region" description="Basic residues" evidence="13">
    <location>
        <begin position="12"/>
        <end position="25"/>
    </location>
</feature>
<protein>
    <recommendedName>
        <fullName evidence="12">RNA polymerase II subunit B1 CTD phosphatase RPAP2 homolog</fullName>
        <ecNumber evidence="12">3.1.3.16</ecNumber>
    </recommendedName>
</protein>
<keyword evidence="6 12" id="KW-0862">Zinc</keyword>
<evidence type="ECO:0000256" key="9">
    <source>
        <dbReference type="ARBA" id="ARBA00047761"/>
    </source>
</evidence>
<dbReference type="Pfam" id="PF04181">
    <property type="entry name" value="RPAP2_Rtr1"/>
    <property type="match status" value="1"/>
</dbReference>
<comment type="catalytic activity">
    <reaction evidence="9 12">
        <text>O-phospho-L-seryl-[protein] + H2O = L-seryl-[protein] + phosphate</text>
        <dbReference type="Rhea" id="RHEA:20629"/>
        <dbReference type="Rhea" id="RHEA-COMP:9863"/>
        <dbReference type="Rhea" id="RHEA-COMP:11604"/>
        <dbReference type="ChEBI" id="CHEBI:15377"/>
        <dbReference type="ChEBI" id="CHEBI:29999"/>
        <dbReference type="ChEBI" id="CHEBI:43474"/>
        <dbReference type="ChEBI" id="CHEBI:83421"/>
        <dbReference type="EC" id="3.1.3.16"/>
    </reaction>
</comment>
<keyword evidence="16" id="KW-1185">Reference proteome</keyword>
<evidence type="ECO:0000259" key="14">
    <source>
        <dbReference type="PROSITE" id="PS51479"/>
    </source>
</evidence>
<proteinExistence type="inferred from homology"/>
<evidence type="ECO:0000256" key="3">
    <source>
        <dbReference type="ARBA" id="ARBA00022723"/>
    </source>
</evidence>
<evidence type="ECO:0000256" key="1">
    <source>
        <dbReference type="ARBA" id="ARBA00004123"/>
    </source>
</evidence>
<comment type="catalytic activity">
    <reaction evidence="10 12">
        <text>O-phospho-L-threonyl-[protein] + H2O = L-threonyl-[protein] + phosphate</text>
        <dbReference type="Rhea" id="RHEA:47004"/>
        <dbReference type="Rhea" id="RHEA-COMP:11060"/>
        <dbReference type="Rhea" id="RHEA-COMP:11605"/>
        <dbReference type="ChEBI" id="CHEBI:15377"/>
        <dbReference type="ChEBI" id="CHEBI:30013"/>
        <dbReference type="ChEBI" id="CHEBI:43474"/>
        <dbReference type="ChEBI" id="CHEBI:61977"/>
        <dbReference type="EC" id="3.1.3.16"/>
    </reaction>
</comment>
<sequence>MDTGRVPVSSKRTSKTTTKRGKALPRRAQDLSKEELLLTLQKKKECNARALKIVEGMLEASVQGEWFLDMLQHINQSHLQDITEERAIGKLCGYPLCTNGLKNVPSQQFRISTKLNKVYDITERKNFCSNKCFTAYKFIKDQMYTSPLWLRDIEPSVKFQLMSSTAVNVGAGDEVNVQVERVSKEEVRQLSQEDHPSSKLRSHQTPFMSEKLLVDALDSLQLITSSQGSSPTIHEESFESKIDTLKHTGNTLMGISEETFRNEDKGILTEENKTNSKMDVTAEPPRNQETKLTEEYKTQGSDFMECVGMRFDGLSLNNEQFHQVFINENTNNVNDKISLVKMENAMDIKHESPTSTPKSKVDEKSKILHNGVQPQVFSGKIVQREIMKEDVPLGLLVAKSEFSTPLTTEICPTTQLEPKDYADETSENASKIKRAVQKTKSCSNYTTKYSEGKAGLNQKRLKVDESQKNARSGSPCSNSFPIVSHVEKCVKEWFTMETMCFLFGESALKEMLEQKGESIQAHYKALSSLTWDQEKHERFLTICKRLKLFDIEDSKFDNQVVKSEGDAARKPLPDYTALKREAESMELKVKAFYRGTLEVEEKKVSFAEDVKDNSKDGELDGEPQIPLVHLHSQRALRKKIVLDGLNRVLPDFLRTFGIRPSEMTSSVRGLIGTFALSSTNITFKPQEWSLLGLIVIKLLSVREFELKQSLQQEQCNTYLTLMLMSYKQEPGYLDRLLLWLADIDRLLARLETKDEECS</sequence>
<dbReference type="GO" id="GO:0043175">
    <property type="term" value="F:RNA polymerase core enzyme binding"/>
    <property type="evidence" value="ECO:0007669"/>
    <property type="project" value="UniProtKB-UniRule"/>
</dbReference>
<dbReference type="InterPro" id="IPR039693">
    <property type="entry name" value="Rtr1/RPAP2"/>
</dbReference>
<dbReference type="GO" id="GO:0008420">
    <property type="term" value="F:RNA polymerase II CTD heptapeptide repeat phosphatase activity"/>
    <property type="evidence" value="ECO:0007669"/>
    <property type="project" value="UniProtKB-UniRule"/>
</dbReference>
<evidence type="ECO:0000313" key="16">
    <source>
        <dbReference type="Proteomes" id="UP001075354"/>
    </source>
</evidence>
<evidence type="ECO:0000256" key="2">
    <source>
        <dbReference type="ARBA" id="ARBA00005676"/>
    </source>
</evidence>
<reference evidence="15" key="1">
    <citation type="submission" date="2022-12" db="EMBL/GenBank/DDBJ databases">
        <title>Chromosome-level genome assembly of the bean flower thrips Megalurothrips usitatus.</title>
        <authorList>
            <person name="Ma L."/>
            <person name="Liu Q."/>
            <person name="Li H."/>
            <person name="Cai W."/>
        </authorList>
    </citation>
    <scope>NUCLEOTIDE SEQUENCE</scope>
    <source>
        <strain evidence="15">Cailab_2022a</strain>
    </source>
</reference>
<dbReference type="PROSITE" id="PS51479">
    <property type="entry name" value="ZF_RTR1"/>
    <property type="match status" value="1"/>
</dbReference>
<evidence type="ECO:0000256" key="11">
    <source>
        <dbReference type="PROSITE-ProRule" id="PRU00812"/>
    </source>
</evidence>
<comment type="function">
    <text evidence="12">Putative RNA polymerase II subunit B1 C-terminal domain (CTD) phosphatase involved in RNA polymerase II transcription regulation.</text>
</comment>
<keyword evidence="3 12" id="KW-0479">Metal-binding</keyword>
<dbReference type="Proteomes" id="UP001075354">
    <property type="component" value="Chromosome 8"/>
</dbReference>
<keyword evidence="8 12" id="KW-0539">Nucleus</keyword>
<dbReference type="AlphaFoldDB" id="A0AAV7XL51"/>
<feature type="region of interest" description="Disordered" evidence="13">
    <location>
        <begin position="1"/>
        <end position="26"/>
    </location>
</feature>
<evidence type="ECO:0000256" key="4">
    <source>
        <dbReference type="ARBA" id="ARBA00022771"/>
    </source>
</evidence>
<evidence type="ECO:0000256" key="7">
    <source>
        <dbReference type="ARBA" id="ARBA00022912"/>
    </source>
</evidence>
<gene>
    <name evidence="15" type="ORF">ONE63_010307</name>
</gene>
<dbReference type="Gene3D" id="1.25.40.820">
    <property type="match status" value="1"/>
</dbReference>
<keyword evidence="4 12" id="KW-0863">Zinc-finger</keyword>
<dbReference type="EMBL" id="JAPTSV010000008">
    <property type="protein sequence ID" value="KAJ1525498.1"/>
    <property type="molecule type" value="Genomic_DNA"/>
</dbReference>
<evidence type="ECO:0000256" key="10">
    <source>
        <dbReference type="ARBA" id="ARBA00048336"/>
    </source>
</evidence>
<organism evidence="15 16">
    <name type="scientific">Megalurothrips usitatus</name>
    <name type="common">bean blossom thrips</name>
    <dbReference type="NCBI Taxonomy" id="439358"/>
    <lineage>
        <taxon>Eukaryota</taxon>
        <taxon>Metazoa</taxon>
        <taxon>Ecdysozoa</taxon>
        <taxon>Arthropoda</taxon>
        <taxon>Hexapoda</taxon>
        <taxon>Insecta</taxon>
        <taxon>Pterygota</taxon>
        <taxon>Neoptera</taxon>
        <taxon>Paraneoptera</taxon>
        <taxon>Thysanoptera</taxon>
        <taxon>Terebrantia</taxon>
        <taxon>Thripoidea</taxon>
        <taxon>Thripidae</taxon>
        <taxon>Megalurothrips</taxon>
    </lineage>
</organism>
<comment type="similarity">
    <text evidence="2 11 12">Belongs to the RPAP2 family.</text>
</comment>
<evidence type="ECO:0000256" key="6">
    <source>
        <dbReference type="ARBA" id="ARBA00022833"/>
    </source>
</evidence>
<dbReference type="GO" id="GO:0008270">
    <property type="term" value="F:zinc ion binding"/>
    <property type="evidence" value="ECO:0007669"/>
    <property type="project" value="UniProtKB-KW"/>
</dbReference>
<evidence type="ECO:0000256" key="5">
    <source>
        <dbReference type="ARBA" id="ARBA00022801"/>
    </source>
</evidence>
<evidence type="ECO:0000313" key="15">
    <source>
        <dbReference type="EMBL" id="KAJ1525498.1"/>
    </source>
</evidence>
<comment type="caution">
    <text evidence="15">The sequence shown here is derived from an EMBL/GenBank/DDBJ whole genome shotgun (WGS) entry which is preliminary data.</text>
</comment>
<feature type="domain" description="RTR1-type" evidence="14">
    <location>
        <begin position="69"/>
        <end position="152"/>
    </location>
</feature>
<comment type="subcellular location">
    <subcellularLocation>
        <location evidence="1 12">Nucleus</location>
    </subcellularLocation>
</comment>
<evidence type="ECO:0000256" key="8">
    <source>
        <dbReference type="ARBA" id="ARBA00023242"/>
    </source>
</evidence>
<dbReference type="EC" id="3.1.3.16" evidence="12"/>
<keyword evidence="7 12" id="KW-0904">Protein phosphatase</keyword>
<name>A0AAV7XL51_9NEOP</name>
<dbReference type="GO" id="GO:0005737">
    <property type="term" value="C:cytoplasm"/>
    <property type="evidence" value="ECO:0007669"/>
    <property type="project" value="TreeGrafter"/>
</dbReference>
<accession>A0AAV7XL51</accession>
<dbReference type="InterPro" id="IPR038534">
    <property type="entry name" value="Rtr1/RPAP2_sf"/>
</dbReference>
<dbReference type="PANTHER" id="PTHR14732">
    <property type="entry name" value="RNA POLYMERASE II SUBUNIT B1 CTD PHOSPHATASE RPAP2-RELATED"/>
    <property type="match status" value="1"/>
</dbReference>